<organism evidence="2 3">
    <name type="scientific">Characodon lateralis</name>
    <dbReference type="NCBI Taxonomy" id="208331"/>
    <lineage>
        <taxon>Eukaryota</taxon>
        <taxon>Metazoa</taxon>
        <taxon>Chordata</taxon>
        <taxon>Craniata</taxon>
        <taxon>Vertebrata</taxon>
        <taxon>Euteleostomi</taxon>
        <taxon>Actinopterygii</taxon>
        <taxon>Neopterygii</taxon>
        <taxon>Teleostei</taxon>
        <taxon>Neoteleostei</taxon>
        <taxon>Acanthomorphata</taxon>
        <taxon>Ovalentaria</taxon>
        <taxon>Atherinomorphae</taxon>
        <taxon>Cyprinodontiformes</taxon>
        <taxon>Goodeidae</taxon>
        <taxon>Characodon</taxon>
    </lineage>
</organism>
<gene>
    <name evidence="2" type="ORF">CHARACLAT_015332</name>
</gene>
<reference evidence="2 3" key="1">
    <citation type="submission" date="2021-06" db="EMBL/GenBank/DDBJ databases">
        <authorList>
            <person name="Palmer J.M."/>
        </authorList>
    </citation>
    <scope>NUCLEOTIDE SEQUENCE [LARGE SCALE GENOMIC DNA]</scope>
    <source>
        <strain evidence="2 3">CL_MEX2019</strain>
        <tissue evidence="2">Muscle</tissue>
    </source>
</reference>
<feature type="region of interest" description="Disordered" evidence="1">
    <location>
        <begin position="1"/>
        <end position="30"/>
    </location>
</feature>
<comment type="caution">
    <text evidence="2">The sequence shown here is derived from an EMBL/GenBank/DDBJ whole genome shotgun (WGS) entry which is preliminary data.</text>
</comment>
<evidence type="ECO:0000313" key="3">
    <source>
        <dbReference type="Proteomes" id="UP001352852"/>
    </source>
</evidence>
<dbReference type="Proteomes" id="UP001352852">
    <property type="component" value="Unassembled WGS sequence"/>
</dbReference>
<evidence type="ECO:0000313" key="2">
    <source>
        <dbReference type="EMBL" id="MED6267755.1"/>
    </source>
</evidence>
<name>A0ABU7CZS9_9TELE</name>
<protein>
    <submittedName>
        <fullName evidence="2">Uncharacterized protein</fullName>
    </submittedName>
</protein>
<accession>A0ABU7CZS9</accession>
<dbReference type="EMBL" id="JAHUTJ010009383">
    <property type="protein sequence ID" value="MED6267755.1"/>
    <property type="molecule type" value="Genomic_DNA"/>
</dbReference>
<proteinExistence type="predicted"/>
<feature type="compositionally biased region" description="Basic and acidic residues" evidence="1">
    <location>
        <begin position="11"/>
        <end position="30"/>
    </location>
</feature>
<sequence>MPSAGPLPHCAPDHKGFDNRRNERARSKDVCMTRRKPSPRMCESFFFFLSFENLNALSQLPLSFLHC</sequence>
<keyword evidence="3" id="KW-1185">Reference proteome</keyword>
<evidence type="ECO:0000256" key="1">
    <source>
        <dbReference type="SAM" id="MobiDB-lite"/>
    </source>
</evidence>